<feature type="compositionally biased region" description="Basic and acidic residues" evidence="1">
    <location>
        <begin position="1"/>
        <end position="10"/>
    </location>
</feature>
<name>A0A699KUQ1_TANCI</name>
<sequence>NTFFCKKDHDDYPDDEVLPEGEKGEKKQKTSRGSKSTKDSSSSKQPVKESRTTSYVQQQQDYDVWYDILEMDEDECISEDASPNFMEKIKSLVDKKVSTINDHQRMEATLKDMMKNQIRTTDVITGLGFRD</sequence>
<organism evidence="2">
    <name type="scientific">Tanacetum cinerariifolium</name>
    <name type="common">Dalmatian daisy</name>
    <name type="synonym">Chrysanthemum cinerariifolium</name>
    <dbReference type="NCBI Taxonomy" id="118510"/>
    <lineage>
        <taxon>Eukaryota</taxon>
        <taxon>Viridiplantae</taxon>
        <taxon>Streptophyta</taxon>
        <taxon>Embryophyta</taxon>
        <taxon>Tracheophyta</taxon>
        <taxon>Spermatophyta</taxon>
        <taxon>Magnoliopsida</taxon>
        <taxon>eudicotyledons</taxon>
        <taxon>Gunneridae</taxon>
        <taxon>Pentapetalae</taxon>
        <taxon>asterids</taxon>
        <taxon>campanulids</taxon>
        <taxon>Asterales</taxon>
        <taxon>Asteraceae</taxon>
        <taxon>Asteroideae</taxon>
        <taxon>Anthemideae</taxon>
        <taxon>Anthemidinae</taxon>
        <taxon>Tanacetum</taxon>
    </lineage>
</organism>
<dbReference type="AlphaFoldDB" id="A0A699KUQ1"/>
<gene>
    <name evidence="2" type="ORF">Tci_683827</name>
</gene>
<proteinExistence type="predicted"/>
<feature type="region of interest" description="Disordered" evidence="1">
    <location>
        <begin position="1"/>
        <end position="57"/>
    </location>
</feature>
<dbReference type="EMBL" id="BKCJ010555999">
    <property type="protein sequence ID" value="GFB11856.1"/>
    <property type="molecule type" value="Genomic_DNA"/>
</dbReference>
<evidence type="ECO:0000256" key="1">
    <source>
        <dbReference type="SAM" id="MobiDB-lite"/>
    </source>
</evidence>
<evidence type="ECO:0000313" key="2">
    <source>
        <dbReference type="EMBL" id="GFB11856.1"/>
    </source>
</evidence>
<accession>A0A699KUQ1</accession>
<feature type="compositionally biased region" description="Low complexity" evidence="1">
    <location>
        <begin position="31"/>
        <end position="44"/>
    </location>
</feature>
<reference evidence="2" key="1">
    <citation type="journal article" date="2019" name="Sci. Rep.">
        <title>Draft genome of Tanacetum cinerariifolium, the natural source of mosquito coil.</title>
        <authorList>
            <person name="Yamashiro T."/>
            <person name="Shiraishi A."/>
            <person name="Satake H."/>
            <person name="Nakayama K."/>
        </authorList>
    </citation>
    <scope>NUCLEOTIDE SEQUENCE</scope>
</reference>
<comment type="caution">
    <text evidence="2">The sequence shown here is derived from an EMBL/GenBank/DDBJ whole genome shotgun (WGS) entry which is preliminary data.</text>
</comment>
<feature type="non-terminal residue" evidence="2">
    <location>
        <position position="1"/>
    </location>
</feature>
<protein>
    <submittedName>
        <fullName evidence="2">Uncharacterized protein</fullName>
    </submittedName>
</protein>